<proteinExistence type="predicted"/>
<feature type="region of interest" description="Disordered" evidence="1">
    <location>
        <begin position="9"/>
        <end position="42"/>
    </location>
</feature>
<accession>A0A5J5F4R1</accession>
<reference evidence="2 3" key="1">
    <citation type="submission" date="2019-09" db="EMBL/GenBank/DDBJ databases">
        <title>Draft genome of the ectomycorrhizal ascomycete Sphaerosporella brunnea.</title>
        <authorList>
            <consortium name="DOE Joint Genome Institute"/>
            <person name="Benucci G.M."/>
            <person name="Marozzi G."/>
            <person name="Antonielli L."/>
            <person name="Sanchez S."/>
            <person name="Marco P."/>
            <person name="Wang X."/>
            <person name="Falini L.B."/>
            <person name="Barry K."/>
            <person name="Haridas S."/>
            <person name="Lipzen A."/>
            <person name="Labutti K."/>
            <person name="Grigoriev I.V."/>
            <person name="Murat C."/>
            <person name="Martin F."/>
            <person name="Albertini E."/>
            <person name="Donnini D."/>
            <person name="Bonito G."/>
        </authorList>
    </citation>
    <scope>NUCLEOTIDE SEQUENCE [LARGE SCALE GENOMIC DNA]</scope>
    <source>
        <strain evidence="2 3">Sb_GMNB300</strain>
    </source>
</reference>
<dbReference type="AlphaFoldDB" id="A0A5J5F4R1"/>
<feature type="compositionally biased region" description="Pro residues" evidence="1">
    <location>
        <begin position="27"/>
        <end position="42"/>
    </location>
</feature>
<comment type="caution">
    <text evidence="2">The sequence shown here is derived from an EMBL/GenBank/DDBJ whole genome shotgun (WGS) entry which is preliminary data.</text>
</comment>
<evidence type="ECO:0000256" key="1">
    <source>
        <dbReference type="SAM" id="MobiDB-lite"/>
    </source>
</evidence>
<sequence>MQHECMLKYPSTAHPVPSDRCDQSVIHPPPVPPPTSPPNPGPDPFNNIAALCQLLPITLTGAPLSMPAPYSYNDAAAFHQCRSHKTGPIQCAWPPSASLHELLPSVCRWEGSSACVRAGKWFIFVPLNPRTNRQSWLSVATVIFSNLSGWPIRIHTRCCERRIKRGLRSWGEALSLTCPRRSLHLRKNKKKKKKSGFISYQL</sequence>
<name>A0A5J5F4R1_9PEZI</name>
<protein>
    <submittedName>
        <fullName evidence="2">Uncharacterized protein</fullName>
    </submittedName>
</protein>
<keyword evidence="3" id="KW-1185">Reference proteome</keyword>
<organism evidence="2 3">
    <name type="scientific">Sphaerosporella brunnea</name>
    <dbReference type="NCBI Taxonomy" id="1250544"/>
    <lineage>
        <taxon>Eukaryota</taxon>
        <taxon>Fungi</taxon>
        <taxon>Dikarya</taxon>
        <taxon>Ascomycota</taxon>
        <taxon>Pezizomycotina</taxon>
        <taxon>Pezizomycetes</taxon>
        <taxon>Pezizales</taxon>
        <taxon>Pyronemataceae</taxon>
        <taxon>Sphaerosporella</taxon>
    </lineage>
</organism>
<gene>
    <name evidence="2" type="ORF">FN846DRAFT_485579</name>
</gene>
<dbReference type="InParanoid" id="A0A5J5F4R1"/>
<evidence type="ECO:0000313" key="2">
    <source>
        <dbReference type="EMBL" id="KAA8911035.1"/>
    </source>
</evidence>
<dbReference type="Proteomes" id="UP000326924">
    <property type="component" value="Unassembled WGS sequence"/>
</dbReference>
<evidence type="ECO:0000313" key="3">
    <source>
        <dbReference type="Proteomes" id="UP000326924"/>
    </source>
</evidence>
<dbReference type="EMBL" id="VXIS01000040">
    <property type="protein sequence ID" value="KAA8911035.1"/>
    <property type="molecule type" value="Genomic_DNA"/>
</dbReference>